<feature type="compositionally biased region" description="Low complexity" evidence="6">
    <location>
        <begin position="104"/>
        <end position="120"/>
    </location>
</feature>
<evidence type="ECO:0000256" key="4">
    <source>
        <dbReference type="ARBA" id="ARBA00022989"/>
    </source>
</evidence>
<evidence type="ECO:0000256" key="5">
    <source>
        <dbReference type="ARBA" id="ARBA00023136"/>
    </source>
</evidence>
<comment type="subcellular location">
    <subcellularLocation>
        <location evidence="1">Membrane</location>
        <topology evidence="1">Multi-pass membrane protein</topology>
    </subcellularLocation>
</comment>
<feature type="transmembrane region" description="Helical" evidence="7">
    <location>
        <begin position="506"/>
        <end position="524"/>
    </location>
</feature>
<feature type="transmembrane region" description="Helical" evidence="7">
    <location>
        <begin position="478"/>
        <end position="500"/>
    </location>
</feature>
<dbReference type="AlphaFoldDB" id="A0AAD2PWI9"/>
<feature type="region of interest" description="Disordered" evidence="6">
    <location>
        <begin position="722"/>
        <end position="747"/>
    </location>
</feature>
<evidence type="ECO:0000313" key="10">
    <source>
        <dbReference type="EMBL" id="CAJ1961071.1"/>
    </source>
</evidence>
<feature type="transmembrane region" description="Helical" evidence="7">
    <location>
        <begin position="589"/>
        <end position="612"/>
    </location>
</feature>
<feature type="compositionally biased region" description="Gly residues" evidence="6">
    <location>
        <begin position="263"/>
        <end position="284"/>
    </location>
</feature>
<dbReference type="PANTHER" id="PTHR21229:SF1">
    <property type="entry name" value="GH17801P"/>
    <property type="match status" value="1"/>
</dbReference>
<evidence type="ECO:0000256" key="6">
    <source>
        <dbReference type="SAM" id="MobiDB-lite"/>
    </source>
</evidence>
<dbReference type="Proteomes" id="UP001295423">
    <property type="component" value="Unassembled WGS sequence"/>
</dbReference>
<organism evidence="10 11">
    <name type="scientific">Cylindrotheca closterium</name>
    <dbReference type="NCBI Taxonomy" id="2856"/>
    <lineage>
        <taxon>Eukaryota</taxon>
        <taxon>Sar</taxon>
        <taxon>Stramenopiles</taxon>
        <taxon>Ochrophyta</taxon>
        <taxon>Bacillariophyta</taxon>
        <taxon>Bacillariophyceae</taxon>
        <taxon>Bacillariophycidae</taxon>
        <taxon>Bacillariales</taxon>
        <taxon>Bacillariaceae</taxon>
        <taxon>Cylindrotheca</taxon>
    </lineage>
</organism>
<keyword evidence="3 8" id="KW-0732">Signal</keyword>
<sequence length="747" mass="79408">MRILCTLLSVSFVYLQVARAEIVPLDLVLDADSEEVHYVRGWLEAPASIDISNVKFLTSPVPTEWETDDEEADDDEDEFPYDETPAPTPFQERFPTPSGAGTKSPSAPSSDFPFPTASPSNSTSDGGDTGGGGGGGGDLPFPGDNGGDASDLPTASPSNSTSDGGDTGGDGGGGFPGNNGGGTFDQPTASPSNPTSDGGDAGGDGEGSDFPFPGDNGGDTSDSPTASPRNPTSGGGDGGSDGDVNAPSTGPVGDGFGDDGDGSSTGGDGAFGGDLDGGGGGFGGDSSPVPAPTGFPRELQGVTQKLHFVLFAIPDNCKEDMFGNCDWTALGVGATDSLVEGDISYCCSEDTASRNICEEENIGKLIVDPVLFAGEERFLAVPQTVNTPFDFPEGDSVFHIKEKGDYVLLMGNCFDDGLDVLEMGTMEWKAENRGYVPGHLYGLMVFYAALTVYYFVLAFFYKCGMRMFQDAAIPIQKYIFATILLGFLEVLCRAVDLGFWDVHGQRSIYVLYAALGLGVLKRGISNSLGVMVAKGWGIVRESLGLALAKIIMLGLIYTGLTGFRDFSLIVAEEDVEKISVTEETELFDIALILTLVIMVLDLIFYFWILDSLNATTDYLRNMNQTSKLRRHLRLRCLMLTSMSIAAAWLVFTIVDKVMGGILRRDQKWFLDGVMQLNYTLIMTGVAFLWRPNANAKDYAMQMEIPTMGEDDENDLELSCVVPSAGDMDDGNDPDHPSGIKANMGQYS</sequence>
<reference evidence="10" key="1">
    <citation type="submission" date="2023-08" db="EMBL/GenBank/DDBJ databases">
        <authorList>
            <person name="Audoor S."/>
            <person name="Bilcke G."/>
        </authorList>
    </citation>
    <scope>NUCLEOTIDE SEQUENCE</scope>
</reference>
<evidence type="ECO:0000256" key="8">
    <source>
        <dbReference type="SAM" id="SignalP"/>
    </source>
</evidence>
<feature type="transmembrane region" description="Helical" evidence="7">
    <location>
        <begin position="545"/>
        <end position="563"/>
    </location>
</feature>
<dbReference type="GO" id="GO:0005794">
    <property type="term" value="C:Golgi apparatus"/>
    <property type="evidence" value="ECO:0007669"/>
    <property type="project" value="TreeGrafter"/>
</dbReference>
<keyword evidence="11" id="KW-1185">Reference proteome</keyword>
<feature type="compositionally biased region" description="Gly residues" evidence="6">
    <location>
        <begin position="165"/>
        <end position="183"/>
    </location>
</feature>
<keyword evidence="4 7" id="KW-1133">Transmembrane helix</keyword>
<evidence type="ECO:0000256" key="3">
    <source>
        <dbReference type="ARBA" id="ARBA00022729"/>
    </source>
</evidence>
<dbReference type="InterPro" id="IPR053937">
    <property type="entry name" value="GOST_TM"/>
</dbReference>
<dbReference type="GO" id="GO:0016020">
    <property type="term" value="C:membrane"/>
    <property type="evidence" value="ECO:0007669"/>
    <property type="project" value="UniProtKB-SubCell"/>
</dbReference>
<dbReference type="PANTHER" id="PTHR21229">
    <property type="entry name" value="LUNG SEVEN TRANSMEMBRANE RECEPTOR"/>
    <property type="match status" value="1"/>
</dbReference>
<feature type="region of interest" description="Disordered" evidence="6">
    <location>
        <begin position="60"/>
        <end position="297"/>
    </location>
</feature>
<evidence type="ECO:0000256" key="1">
    <source>
        <dbReference type="ARBA" id="ARBA00004141"/>
    </source>
</evidence>
<gene>
    <name evidence="10" type="ORF">CYCCA115_LOCUS19025</name>
</gene>
<protein>
    <recommendedName>
        <fullName evidence="9">GOST seven transmembrane domain-containing protein</fullName>
    </recommendedName>
</protein>
<keyword evidence="2 7" id="KW-0812">Transmembrane</keyword>
<evidence type="ECO:0000256" key="2">
    <source>
        <dbReference type="ARBA" id="ARBA00022692"/>
    </source>
</evidence>
<evidence type="ECO:0000313" key="11">
    <source>
        <dbReference type="Proteomes" id="UP001295423"/>
    </source>
</evidence>
<evidence type="ECO:0000259" key="9">
    <source>
        <dbReference type="Pfam" id="PF06814"/>
    </source>
</evidence>
<evidence type="ECO:0000256" key="7">
    <source>
        <dbReference type="SAM" id="Phobius"/>
    </source>
</evidence>
<feature type="transmembrane region" description="Helical" evidence="7">
    <location>
        <begin position="674"/>
        <end position="692"/>
    </location>
</feature>
<feature type="chain" id="PRO_5042171116" description="GOST seven transmembrane domain-containing protein" evidence="8">
    <location>
        <begin position="21"/>
        <end position="747"/>
    </location>
</feature>
<accession>A0AAD2PWI9</accession>
<name>A0AAD2PWI9_9STRA</name>
<feature type="compositionally biased region" description="Gly residues" evidence="6">
    <location>
        <begin position="127"/>
        <end position="138"/>
    </location>
</feature>
<feature type="compositionally biased region" description="Acidic residues" evidence="6">
    <location>
        <begin position="65"/>
        <end position="81"/>
    </location>
</feature>
<dbReference type="Pfam" id="PF06814">
    <property type="entry name" value="GOST_TM"/>
    <property type="match status" value="1"/>
</dbReference>
<feature type="compositionally biased region" description="Polar residues" evidence="6">
    <location>
        <begin position="186"/>
        <end position="196"/>
    </location>
</feature>
<feature type="transmembrane region" description="Helical" evidence="7">
    <location>
        <begin position="439"/>
        <end position="457"/>
    </location>
</feature>
<feature type="signal peptide" evidence="8">
    <location>
        <begin position="1"/>
        <end position="20"/>
    </location>
</feature>
<keyword evidence="5 7" id="KW-0472">Membrane</keyword>
<comment type="caution">
    <text evidence="10">The sequence shown here is derived from an EMBL/GenBank/DDBJ whole genome shotgun (WGS) entry which is preliminary data.</text>
</comment>
<feature type="compositionally biased region" description="Polar residues" evidence="6">
    <location>
        <begin position="218"/>
        <end position="232"/>
    </location>
</feature>
<feature type="transmembrane region" description="Helical" evidence="7">
    <location>
        <begin position="632"/>
        <end position="654"/>
    </location>
</feature>
<feature type="domain" description="GOST seven transmembrane" evidence="9">
    <location>
        <begin position="443"/>
        <end position="694"/>
    </location>
</feature>
<dbReference type="EMBL" id="CAKOGP040002080">
    <property type="protein sequence ID" value="CAJ1961071.1"/>
    <property type="molecule type" value="Genomic_DNA"/>
</dbReference>
<proteinExistence type="predicted"/>
<dbReference type="InterPro" id="IPR009637">
    <property type="entry name" value="GPR107/GPR108-like"/>
</dbReference>